<keyword evidence="1" id="KW-1133">Transmembrane helix</keyword>
<dbReference type="AlphaFoldDB" id="A0A6A6U075"/>
<feature type="transmembrane region" description="Helical" evidence="1">
    <location>
        <begin position="455"/>
        <end position="478"/>
    </location>
</feature>
<dbReference type="InterPro" id="IPR050879">
    <property type="entry name" value="Acyltransferase_3"/>
</dbReference>
<accession>A0A6A6U075</accession>
<feature type="transmembrane region" description="Helical" evidence="1">
    <location>
        <begin position="379"/>
        <end position="401"/>
    </location>
</feature>
<feature type="transmembrane region" description="Helical" evidence="1">
    <location>
        <begin position="92"/>
        <end position="111"/>
    </location>
</feature>
<dbReference type="Pfam" id="PF01757">
    <property type="entry name" value="Acyl_transf_3"/>
    <property type="match status" value="1"/>
</dbReference>
<keyword evidence="1" id="KW-0472">Membrane</keyword>
<dbReference type="Proteomes" id="UP000799302">
    <property type="component" value="Unassembled WGS sequence"/>
</dbReference>
<dbReference type="OrthoDB" id="5405781at2759"/>
<dbReference type="PANTHER" id="PTHR23028:SF134">
    <property type="entry name" value="PUTATIVE (AFU_ORTHOLOGUE AFUA_4G08520)-RELATED"/>
    <property type="match status" value="1"/>
</dbReference>
<dbReference type="GO" id="GO:0016747">
    <property type="term" value="F:acyltransferase activity, transferring groups other than amino-acyl groups"/>
    <property type="evidence" value="ECO:0007669"/>
    <property type="project" value="InterPro"/>
</dbReference>
<keyword evidence="4" id="KW-1185">Reference proteome</keyword>
<feature type="transmembrane region" description="Helical" evidence="1">
    <location>
        <begin position="261"/>
        <end position="281"/>
    </location>
</feature>
<name>A0A6A6U075_9PEZI</name>
<evidence type="ECO:0000259" key="2">
    <source>
        <dbReference type="Pfam" id="PF01757"/>
    </source>
</evidence>
<feature type="domain" description="Acyltransferase 3" evidence="2">
    <location>
        <begin position="89"/>
        <end position="475"/>
    </location>
</feature>
<reference evidence="3" key="1">
    <citation type="journal article" date="2020" name="Stud. Mycol.">
        <title>101 Dothideomycetes genomes: a test case for predicting lifestyles and emergence of pathogens.</title>
        <authorList>
            <person name="Haridas S."/>
            <person name="Albert R."/>
            <person name="Binder M."/>
            <person name="Bloem J."/>
            <person name="Labutti K."/>
            <person name="Salamov A."/>
            <person name="Andreopoulos B."/>
            <person name="Baker S."/>
            <person name="Barry K."/>
            <person name="Bills G."/>
            <person name="Bluhm B."/>
            <person name="Cannon C."/>
            <person name="Castanera R."/>
            <person name="Culley D."/>
            <person name="Daum C."/>
            <person name="Ezra D."/>
            <person name="Gonzalez J."/>
            <person name="Henrissat B."/>
            <person name="Kuo A."/>
            <person name="Liang C."/>
            <person name="Lipzen A."/>
            <person name="Lutzoni F."/>
            <person name="Magnuson J."/>
            <person name="Mondo S."/>
            <person name="Nolan M."/>
            <person name="Ohm R."/>
            <person name="Pangilinan J."/>
            <person name="Park H.-J."/>
            <person name="Ramirez L."/>
            <person name="Alfaro M."/>
            <person name="Sun H."/>
            <person name="Tritt A."/>
            <person name="Yoshinaga Y."/>
            <person name="Zwiers L.-H."/>
            <person name="Turgeon B."/>
            <person name="Goodwin S."/>
            <person name="Spatafora J."/>
            <person name="Crous P."/>
            <person name="Grigoriev I."/>
        </authorList>
    </citation>
    <scope>NUCLEOTIDE SEQUENCE</scope>
    <source>
        <strain evidence="3">CBS 115976</strain>
    </source>
</reference>
<evidence type="ECO:0000313" key="3">
    <source>
        <dbReference type="EMBL" id="KAF2664991.1"/>
    </source>
</evidence>
<dbReference type="PANTHER" id="PTHR23028">
    <property type="entry name" value="ACETYLTRANSFERASE"/>
    <property type="match status" value="1"/>
</dbReference>
<sequence>MTPSSEEQHLLTEEYLQLDEESRVPDNVLRLYHNEKPNQESYAGALLRLSSKCPNIHWTLRAIGLTLLPTFLHPTSKDEEVKPLRRTACLDGLRGVAAFFVLNFHFYGAFLNANGGYVVGDPSLARFWNLPIVKVVSNGTAMVHIFFVISGYILSLRSLQQIRKRNLEGVLVTLSSSTLRRGIRLFGPTTLALSIEAFALWMGLFEFSRPNMDLIPWEQSHFPPRLESAGEHLSLLRRVVWALSNFFDWNPYYPIELDGNLWTIGIEYRCSVALFVTLLAFARIHNPRMRRPILAFLTAMCISYQRWDFVLFLAGMMLADFDTWADDQDIKTTTSHKMFWGIVTLIGLFFASSPFGYAERAWGFGAITQFGAKVYYLEPYHFAESIGAIILVLAAMHAYHLNWVLTTSVVQYLGRISYQLYIVHGPLIRAWGFTIVPLFWRALSDSTPQRGETPYVVGVVLGYLAYLPVAICLADIYMRLLDDNCVRLARWLEKKLTTES</sequence>
<dbReference type="EMBL" id="MU004241">
    <property type="protein sequence ID" value="KAF2664991.1"/>
    <property type="molecule type" value="Genomic_DNA"/>
</dbReference>
<evidence type="ECO:0000256" key="1">
    <source>
        <dbReference type="SAM" id="Phobius"/>
    </source>
</evidence>
<proteinExistence type="predicted"/>
<keyword evidence="1" id="KW-0812">Transmembrane</keyword>
<feature type="transmembrane region" description="Helical" evidence="1">
    <location>
        <begin position="338"/>
        <end position="358"/>
    </location>
</feature>
<gene>
    <name evidence="3" type="ORF">BT63DRAFT_459610</name>
</gene>
<protein>
    <recommendedName>
        <fullName evidence="2">Acyltransferase 3 domain-containing protein</fullName>
    </recommendedName>
</protein>
<feature type="transmembrane region" description="Helical" evidence="1">
    <location>
        <begin position="421"/>
        <end position="443"/>
    </location>
</feature>
<organism evidence="3 4">
    <name type="scientific">Microthyrium microscopicum</name>
    <dbReference type="NCBI Taxonomy" id="703497"/>
    <lineage>
        <taxon>Eukaryota</taxon>
        <taxon>Fungi</taxon>
        <taxon>Dikarya</taxon>
        <taxon>Ascomycota</taxon>
        <taxon>Pezizomycotina</taxon>
        <taxon>Dothideomycetes</taxon>
        <taxon>Dothideomycetes incertae sedis</taxon>
        <taxon>Microthyriales</taxon>
        <taxon>Microthyriaceae</taxon>
        <taxon>Microthyrium</taxon>
    </lineage>
</organism>
<feature type="transmembrane region" description="Helical" evidence="1">
    <location>
        <begin position="185"/>
        <end position="204"/>
    </location>
</feature>
<feature type="transmembrane region" description="Helical" evidence="1">
    <location>
        <begin position="131"/>
        <end position="155"/>
    </location>
</feature>
<evidence type="ECO:0000313" key="4">
    <source>
        <dbReference type="Proteomes" id="UP000799302"/>
    </source>
</evidence>
<dbReference type="InterPro" id="IPR002656">
    <property type="entry name" value="Acyl_transf_3_dom"/>
</dbReference>